<dbReference type="GO" id="GO:0003677">
    <property type="term" value="F:DNA binding"/>
    <property type="evidence" value="ECO:0007669"/>
    <property type="project" value="InterPro"/>
</dbReference>
<dbReference type="AlphaFoldDB" id="A0A9P7G2U5"/>
<keyword evidence="4" id="KW-1185">Reference proteome</keyword>
<dbReference type="GO" id="GO:0015074">
    <property type="term" value="P:DNA integration"/>
    <property type="evidence" value="ECO:0007669"/>
    <property type="project" value="InterPro"/>
</dbReference>
<sequence>MSPTRPRRGAHRSPRSPRRASSRASSNSSRNSTPEPTARDLLSQSKQTTDDWYKSARTKKGYASYVKSGKELLAEWSADDNDPNASDASDRIGLAGAFDSISEKTPTALRLLVAYKCDHLGRGFSTAEGLRSAFKDYFERVHNCQGDMWRQNSYTGEWEGNPVFEPAFKAYYESLKNHDNRTGVTMQALPMLPADLRIIMDYLDSKEAAAHLHATKHLYFKAFATTAFFLWTRNDELINLQMKHVQHSVSETGEPFFKIRLVFRKTNKDKTKGKDYFVPPDLANPEIDCYSHLSRWLNSLQVLAGRPLTDNDYVFPAIASTGQLKFGKATSRSGFESLLDMIVERSGVLRGRN</sequence>
<dbReference type="EMBL" id="JABCKV010001871">
    <property type="protein sequence ID" value="KAG5639850.1"/>
    <property type="molecule type" value="Genomic_DNA"/>
</dbReference>
<feature type="region of interest" description="Disordered" evidence="2">
    <location>
        <begin position="1"/>
        <end position="52"/>
    </location>
</feature>
<dbReference type="Gene3D" id="1.10.443.10">
    <property type="entry name" value="Intergrase catalytic core"/>
    <property type="match status" value="1"/>
</dbReference>
<dbReference type="SUPFAM" id="SSF56349">
    <property type="entry name" value="DNA breaking-rejoining enzymes"/>
    <property type="match status" value="1"/>
</dbReference>
<feature type="compositionally biased region" description="Basic residues" evidence="2">
    <location>
        <begin position="1"/>
        <end position="21"/>
    </location>
</feature>
<dbReference type="GO" id="GO:0006310">
    <property type="term" value="P:DNA recombination"/>
    <property type="evidence" value="ECO:0007669"/>
    <property type="project" value="UniProtKB-KW"/>
</dbReference>
<dbReference type="Proteomes" id="UP000775547">
    <property type="component" value="Unassembled WGS sequence"/>
</dbReference>
<protein>
    <submittedName>
        <fullName evidence="3">Uncharacterized protein</fullName>
    </submittedName>
</protein>
<comment type="caution">
    <text evidence="3">The sequence shown here is derived from an EMBL/GenBank/DDBJ whole genome shotgun (WGS) entry which is preliminary data.</text>
</comment>
<gene>
    <name evidence="3" type="ORF">DXG03_002827</name>
</gene>
<evidence type="ECO:0000256" key="2">
    <source>
        <dbReference type="SAM" id="MobiDB-lite"/>
    </source>
</evidence>
<feature type="non-terminal residue" evidence="3">
    <location>
        <position position="353"/>
    </location>
</feature>
<evidence type="ECO:0000313" key="4">
    <source>
        <dbReference type="Proteomes" id="UP000775547"/>
    </source>
</evidence>
<accession>A0A9P7G2U5</accession>
<dbReference type="InterPro" id="IPR013762">
    <property type="entry name" value="Integrase-like_cat_sf"/>
</dbReference>
<reference evidence="3" key="2">
    <citation type="submission" date="2021-10" db="EMBL/GenBank/DDBJ databases">
        <title>Phylogenomics reveals ancestral predisposition of the termite-cultivated fungus Termitomyces towards a domesticated lifestyle.</title>
        <authorList>
            <person name="Auxier B."/>
            <person name="Grum-Grzhimaylo A."/>
            <person name="Cardenas M.E."/>
            <person name="Lodge J.D."/>
            <person name="Laessoe T."/>
            <person name="Pedersen O."/>
            <person name="Smith M.E."/>
            <person name="Kuyper T.W."/>
            <person name="Franco-Molano E.A."/>
            <person name="Baroni T.J."/>
            <person name="Aanen D.K."/>
        </authorList>
    </citation>
    <scope>NUCLEOTIDE SEQUENCE</scope>
    <source>
        <strain evidence="3">AP01</strain>
        <tissue evidence="3">Mycelium</tissue>
    </source>
</reference>
<name>A0A9P7G2U5_9AGAR</name>
<keyword evidence="1" id="KW-0233">DNA recombination</keyword>
<reference evidence="3" key="1">
    <citation type="submission" date="2020-07" db="EMBL/GenBank/DDBJ databases">
        <authorList>
            <person name="Nieuwenhuis M."/>
            <person name="Van De Peppel L.J.J."/>
        </authorList>
    </citation>
    <scope>NUCLEOTIDE SEQUENCE</scope>
    <source>
        <strain evidence="3">AP01</strain>
        <tissue evidence="3">Mycelium</tissue>
    </source>
</reference>
<evidence type="ECO:0000256" key="1">
    <source>
        <dbReference type="ARBA" id="ARBA00023172"/>
    </source>
</evidence>
<evidence type="ECO:0000313" key="3">
    <source>
        <dbReference type="EMBL" id="KAG5639850.1"/>
    </source>
</evidence>
<feature type="compositionally biased region" description="Low complexity" evidence="2">
    <location>
        <begin position="22"/>
        <end position="32"/>
    </location>
</feature>
<dbReference type="OrthoDB" id="164951at2759"/>
<dbReference type="InterPro" id="IPR011010">
    <property type="entry name" value="DNA_brk_join_enz"/>
</dbReference>
<organism evidence="3 4">
    <name type="scientific">Asterophora parasitica</name>
    <dbReference type="NCBI Taxonomy" id="117018"/>
    <lineage>
        <taxon>Eukaryota</taxon>
        <taxon>Fungi</taxon>
        <taxon>Dikarya</taxon>
        <taxon>Basidiomycota</taxon>
        <taxon>Agaricomycotina</taxon>
        <taxon>Agaricomycetes</taxon>
        <taxon>Agaricomycetidae</taxon>
        <taxon>Agaricales</taxon>
        <taxon>Tricholomatineae</taxon>
        <taxon>Lyophyllaceae</taxon>
        <taxon>Asterophora</taxon>
    </lineage>
</organism>
<proteinExistence type="predicted"/>